<dbReference type="InterPro" id="IPR013520">
    <property type="entry name" value="Ribonucl_H"/>
</dbReference>
<dbReference type="AlphaFoldDB" id="A0A976QTD0"/>
<dbReference type="SMART" id="SM00479">
    <property type="entry name" value="EXOIII"/>
    <property type="match status" value="1"/>
</dbReference>
<name>A0A976QTD0_THEOR</name>
<dbReference type="Pfam" id="PF00929">
    <property type="entry name" value="RNase_T"/>
    <property type="match status" value="1"/>
</dbReference>
<feature type="compositionally biased region" description="Polar residues" evidence="1">
    <location>
        <begin position="294"/>
        <end position="306"/>
    </location>
</feature>
<sequence>MQYGIVKYDEWEELIWIYNSVDASIRTSLTGSLIGVRCEDESIKYTHYLGGNQHPYSISGSYNQHCGCYDNSVYSMGVYPENLLLIKGNDLFVASKDGNRVLGVLSPAAQYELTAGGTRHICCGIPPSTQSSSKIVVSNNSNELYFVDVYTGQVHSTVSAAIEFSGIVYTGDKISCISDFMSNQCTSSCSLSYQLENHNNQASDQATSAFTQSDFNYIQQLRATSEEATVQKTETDTEWKTKGTSFQSIAEKYGSVESIPEFVPGNYSASSTLGRLDTYGTTANVQSYGVGSTGTFKTHQKSQPSGTLKHKQSHTSDMTIANSNFMERTIGSLSLECCLNELTSSRTLQGEFVETTCLGMASGLLHVVDNRTSKIVSSIQCSNSPVYSISASNNTIATTSCTLFQTNAYGYQYGAYPYSNTYSLIRLFEPVIYLHDIRMMKTRSLILPNPVSKVCIVPKSDRLFALGHEGNVLDCTISTLEYKECPAKESAGSTYQDLEVCAHAEGDSVEVFVSDSTYSLHRLKLENKLSRYRDFSSSKLPNNLKVIPKSESRNYNNTPFGSLVGTYDGDVAHLFVQMFFFLPKMPSIKYHVCENDYCITCQVGFGIHGLQVHYENSLEANAENRGKSTKETHRGKYSNNIMYVTQLQRLMREEGEQTLRTPLDLLLWLIEKMNTEMHNYYSKNNLSVTTELMRGLFSYSKKTTSRCSEYSHVNTKTTNNFYVSYEKIKANSSSGSGNANSTSNNRVVGHSSCTDTHATSDNMAMEYCAYCNRIVESSIAVEFINTPNVLIVDFTGSTVDRIEKQLMVNDYKYKLSSFFFTFPLENMYYRPLAYVKLPQEYKTNEHEWVLINDGIVMYDTENEDIFDFTKNWKILLFGIYIAESVKDMESVASDSTHKPSKHRNESGSARSKPGDFDSIEEIVPCIDEKENITSVKGRLVPLPYPTPKAPVPSYIFMLEHNIAHNPLAHNKIQTFTPISIDELRLIENSSFVMALDIEYVKSDLKNTSPFHNASPTSAPENKSSFIVSEEDDKYIYTLARVSAVRGNDINYGVPFLDHYILNSTPPKDYMTRFSGIHSGDLALKSSMHWLTTQKMIYLKLRYLIDNGCKVIGHGLEQDFRILNICVPKENIIDTVELFWIPGKRYLSLQFLAYYVLNRKIQEHEHDSVEDAKTALQLYKMYINYKLNKKLDVVINKLYEIGYQTNWKLK</sequence>
<dbReference type="GO" id="GO:0003676">
    <property type="term" value="F:nucleic acid binding"/>
    <property type="evidence" value="ECO:0007669"/>
    <property type="project" value="InterPro"/>
</dbReference>
<dbReference type="EMBL" id="CP056068">
    <property type="protein sequence ID" value="UKJ90418.1"/>
    <property type="molecule type" value="Genomic_DNA"/>
</dbReference>
<accession>A0A976QTD0</accession>
<dbReference type="Proteomes" id="UP000244803">
    <property type="component" value="Chromosome 2"/>
</dbReference>
<dbReference type="SUPFAM" id="SSF54001">
    <property type="entry name" value="Cysteine proteinases"/>
    <property type="match status" value="1"/>
</dbReference>
<dbReference type="InterPro" id="IPR036322">
    <property type="entry name" value="WD40_repeat_dom_sf"/>
</dbReference>
<dbReference type="InterPro" id="IPR036397">
    <property type="entry name" value="RNaseH_sf"/>
</dbReference>
<dbReference type="PANTHER" id="PTHR15728">
    <property type="entry name" value="DEADENYLATION COMPLEX CATALYTIC SUBUNIT PAN2"/>
    <property type="match status" value="1"/>
</dbReference>
<dbReference type="CDD" id="cd06143">
    <property type="entry name" value="PAN2_exo"/>
    <property type="match status" value="1"/>
</dbReference>
<dbReference type="PANTHER" id="PTHR15728:SF0">
    <property type="entry name" value="PAN2-PAN3 DEADENYLATION COMPLEX CATALYTIC SUBUNIT PAN2"/>
    <property type="match status" value="1"/>
</dbReference>
<protein>
    <submittedName>
        <fullName evidence="3">Poly(A)-specific ribonuclease</fullName>
        <ecNumber evidence="3">3.1.13.4</ecNumber>
    </submittedName>
</protein>
<dbReference type="GO" id="GO:0000932">
    <property type="term" value="C:P-body"/>
    <property type="evidence" value="ECO:0007669"/>
    <property type="project" value="TreeGrafter"/>
</dbReference>
<evidence type="ECO:0000256" key="1">
    <source>
        <dbReference type="SAM" id="MobiDB-lite"/>
    </source>
</evidence>
<gene>
    <name evidence="3" type="ORF">MACJ_001351</name>
</gene>
<reference evidence="3" key="1">
    <citation type="submission" date="2022-07" db="EMBL/GenBank/DDBJ databases">
        <title>Evaluation of T. orientalis genome assembly methods using nanopore sequencing and analysis of variation between genomes.</title>
        <authorList>
            <person name="Yam J."/>
            <person name="Micallef M.L."/>
            <person name="Liu M."/>
            <person name="Djordjevic S.P."/>
            <person name="Bogema D.R."/>
            <person name="Jenkins C."/>
        </authorList>
    </citation>
    <scope>NUCLEOTIDE SEQUENCE</scope>
    <source>
        <strain evidence="3">Fish Creek</strain>
    </source>
</reference>
<dbReference type="InterPro" id="IPR038765">
    <property type="entry name" value="Papain-like_cys_pep_sf"/>
</dbReference>
<dbReference type="SUPFAM" id="SSF50978">
    <property type="entry name" value="WD40 repeat-like"/>
    <property type="match status" value="1"/>
</dbReference>
<dbReference type="InterPro" id="IPR050785">
    <property type="entry name" value="PAN2-PAN3_catalytic_subunit"/>
</dbReference>
<dbReference type="EC" id="3.1.13.4" evidence="3"/>
<dbReference type="Gene3D" id="3.30.420.10">
    <property type="entry name" value="Ribonuclease H-like superfamily/Ribonuclease H"/>
    <property type="match status" value="1"/>
</dbReference>
<dbReference type="GO" id="GO:0000289">
    <property type="term" value="P:nuclear-transcribed mRNA poly(A) tail shortening"/>
    <property type="evidence" value="ECO:0007669"/>
    <property type="project" value="TreeGrafter"/>
</dbReference>
<keyword evidence="3" id="KW-0378">Hydrolase</keyword>
<feature type="region of interest" description="Disordered" evidence="1">
    <location>
        <begin position="294"/>
        <end position="314"/>
    </location>
</feature>
<proteinExistence type="predicted"/>
<feature type="region of interest" description="Disordered" evidence="1">
    <location>
        <begin position="892"/>
        <end position="916"/>
    </location>
</feature>
<evidence type="ECO:0000259" key="2">
    <source>
        <dbReference type="SMART" id="SM00479"/>
    </source>
</evidence>
<dbReference type="SUPFAM" id="SSF53098">
    <property type="entry name" value="Ribonuclease H-like"/>
    <property type="match status" value="1"/>
</dbReference>
<feature type="domain" description="Exonuclease" evidence="2">
    <location>
        <begin position="991"/>
        <end position="1187"/>
    </location>
</feature>
<evidence type="ECO:0000313" key="4">
    <source>
        <dbReference type="Proteomes" id="UP000244803"/>
    </source>
</evidence>
<organism evidence="3 4">
    <name type="scientific">Theileria orientalis</name>
    <dbReference type="NCBI Taxonomy" id="68886"/>
    <lineage>
        <taxon>Eukaryota</taxon>
        <taxon>Sar</taxon>
        <taxon>Alveolata</taxon>
        <taxon>Apicomplexa</taxon>
        <taxon>Aconoidasida</taxon>
        <taxon>Piroplasmida</taxon>
        <taxon>Theileriidae</taxon>
        <taxon>Theileria</taxon>
    </lineage>
</organism>
<evidence type="ECO:0000313" key="3">
    <source>
        <dbReference type="EMBL" id="UKJ90418.1"/>
    </source>
</evidence>
<dbReference type="InterPro" id="IPR015943">
    <property type="entry name" value="WD40/YVTN_repeat-like_dom_sf"/>
</dbReference>
<dbReference type="GO" id="GO:0004535">
    <property type="term" value="F:poly(A)-specific ribonuclease activity"/>
    <property type="evidence" value="ECO:0007669"/>
    <property type="project" value="UniProtKB-EC"/>
</dbReference>
<dbReference type="Gene3D" id="2.130.10.10">
    <property type="entry name" value="YVTN repeat-like/Quinoprotein amine dehydrogenase"/>
    <property type="match status" value="1"/>
</dbReference>
<dbReference type="GO" id="GO:0031251">
    <property type="term" value="C:PAN complex"/>
    <property type="evidence" value="ECO:0007669"/>
    <property type="project" value="TreeGrafter"/>
</dbReference>
<dbReference type="InterPro" id="IPR012337">
    <property type="entry name" value="RNaseH-like_sf"/>
</dbReference>
<dbReference type="OrthoDB" id="8191639at2759"/>